<accession>A0AAV2HAT3</accession>
<feature type="chain" id="PRO_5043416035" evidence="1">
    <location>
        <begin position="22"/>
        <end position="254"/>
    </location>
</feature>
<reference evidence="2 3" key="1">
    <citation type="submission" date="2024-04" db="EMBL/GenBank/DDBJ databases">
        <authorList>
            <consortium name="Genoscope - CEA"/>
            <person name="William W."/>
        </authorList>
    </citation>
    <scope>NUCLEOTIDE SEQUENCE [LARGE SCALE GENOMIC DNA]</scope>
</reference>
<keyword evidence="1" id="KW-0732">Signal</keyword>
<feature type="signal peptide" evidence="1">
    <location>
        <begin position="1"/>
        <end position="21"/>
    </location>
</feature>
<keyword evidence="3" id="KW-1185">Reference proteome</keyword>
<evidence type="ECO:0000313" key="2">
    <source>
        <dbReference type="EMBL" id="CAL1530357.1"/>
    </source>
</evidence>
<protein>
    <submittedName>
        <fullName evidence="2">Uncharacterized protein</fullName>
    </submittedName>
</protein>
<sequence length="254" mass="27021">MAARLALRLLTVLTLVSISCSATGLSCCDVVEGCKYSATKQCECPTLTAYLSCKVHTLKQQLTTIGGNLFGGTGSSPNGSDPSILDVLTKDVGRRPGNWFRKKPDVSTRVPEAQVRVKRQSGTYEADPACCETNFEGLTYGCSYQDTTCLCPSNFRSNMPSCELATTTSTTTTTPTPVPKSGTFVGKTSCCNNYENPTDFNTGQLYCSYNANSECVCQDVSAADICRGSSTGTFQAKDDCCNGNNLNGLTYGCA</sequence>
<organism evidence="2 3">
    <name type="scientific">Lymnaea stagnalis</name>
    <name type="common">Great pond snail</name>
    <name type="synonym">Helix stagnalis</name>
    <dbReference type="NCBI Taxonomy" id="6523"/>
    <lineage>
        <taxon>Eukaryota</taxon>
        <taxon>Metazoa</taxon>
        <taxon>Spiralia</taxon>
        <taxon>Lophotrochozoa</taxon>
        <taxon>Mollusca</taxon>
        <taxon>Gastropoda</taxon>
        <taxon>Heterobranchia</taxon>
        <taxon>Euthyneura</taxon>
        <taxon>Panpulmonata</taxon>
        <taxon>Hygrophila</taxon>
        <taxon>Lymnaeoidea</taxon>
        <taxon>Lymnaeidae</taxon>
        <taxon>Lymnaea</taxon>
    </lineage>
</organism>
<dbReference type="PROSITE" id="PS51257">
    <property type="entry name" value="PROKAR_LIPOPROTEIN"/>
    <property type="match status" value="1"/>
</dbReference>
<dbReference type="EMBL" id="CAXITT010000068">
    <property type="protein sequence ID" value="CAL1530357.1"/>
    <property type="molecule type" value="Genomic_DNA"/>
</dbReference>
<feature type="non-terminal residue" evidence="2">
    <location>
        <position position="254"/>
    </location>
</feature>
<comment type="caution">
    <text evidence="2">The sequence shown here is derived from an EMBL/GenBank/DDBJ whole genome shotgun (WGS) entry which is preliminary data.</text>
</comment>
<evidence type="ECO:0000256" key="1">
    <source>
        <dbReference type="SAM" id="SignalP"/>
    </source>
</evidence>
<evidence type="ECO:0000313" key="3">
    <source>
        <dbReference type="Proteomes" id="UP001497497"/>
    </source>
</evidence>
<dbReference type="AlphaFoldDB" id="A0AAV2HAT3"/>
<gene>
    <name evidence="2" type="ORF">GSLYS_00004490001</name>
</gene>
<proteinExistence type="predicted"/>
<name>A0AAV2HAT3_LYMST</name>
<dbReference type="Proteomes" id="UP001497497">
    <property type="component" value="Unassembled WGS sequence"/>
</dbReference>